<keyword evidence="8" id="KW-1185">Reference proteome</keyword>
<dbReference type="InterPro" id="IPR002018">
    <property type="entry name" value="CarbesteraseB"/>
</dbReference>
<dbReference type="GO" id="GO:0006581">
    <property type="term" value="P:acetylcholine catabolic process"/>
    <property type="evidence" value="ECO:0007669"/>
    <property type="project" value="TreeGrafter"/>
</dbReference>
<dbReference type="AlphaFoldDB" id="A0A7R9LLK1"/>
<dbReference type="GO" id="GO:0019695">
    <property type="term" value="P:choline metabolic process"/>
    <property type="evidence" value="ECO:0007669"/>
    <property type="project" value="TreeGrafter"/>
</dbReference>
<feature type="non-terminal residue" evidence="7">
    <location>
        <position position="201"/>
    </location>
</feature>
<evidence type="ECO:0000256" key="3">
    <source>
        <dbReference type="ARBA" id="ARBA00022801"/>
    </source>
</evidence>
<protein>
    <recommendedName>
        <fullName evidence="6">Carboxylesterase type B domain-containing protein</fullName>
    </recommendedName>
</protein>
<evidence type="ECO:0000256" key="5">
    <source>
        <dbReference type="SAM" id="SignalP"/>
    </source>
</evidence>
<dbReference type="OrthoDB" id="6508095at2759"/>
<organism evidence="7">
    <name type="scientific">Medioppia subpectinata</name>
    <dbReference type="NCBI Taxonomy" id="1979941"/>
    <lineage>
        <taxon>Eukaryota</taxon>
        <taxon>Metazoa</taxon>
        <taxon>Ecdysozoa</taxon>
        <taxon>Arthropoda</taxon>
        <taxon>Chelicerata</taxon>
        <taxon>Arachnida</taxon>
        <taxon>Acari</taxon>
        <taxon>Acariformes</taxon>
        <taxon>Sarcoptiformes</taxon>
        <taxon>Oribatida</taxon>
        <taxon>Brachypylina</taxon>
        <taxon>Oppioidea</taxon>
        <taxon>Oppiidae</taxon>
        <taxon>Medioppia</taxon>
    </lineage>
</organism>
<dbReference type="Proteomes" id="UP000759131">
    <property type="component" value="Unassembled WGS sequence"/>
</dbReference>
<keyword evidence="4" id="KW-0325">Glycoprotein</keyword>
<sequence>MISFYFVTIFILYFIVNTVNSIDVNTSIGVVRGRTLHVLNTNVDQFVGIPYAEPPVGKLRFAKPEPIIKPFPDIIDATKPKHLCIQGSSGLPFLPDTVQSEDCLVLNIWTKNTTALKPVMFWIHGGSLNVGSIFNEWFNGSVLATNDVVVVSTNYRLGPLGDREDAPGNVGLYDQLLALKWVRENIHSLQTLYPILGFIAF</sequence>
<dbReference type="PANTHER" id="PTHR43918">
    <property type="entry name" value="ACETYLCHOLINESTERASE"/>
    <property type="match status" value="1"/>
</dbReference>
<dbReference type="EMBL" id="CAJPIZ010030075">
    <property type="protein sequence ID" value="CAG2119829.1"/>
    <property type="molecule type" value="Genomic_DNA"/>
</dbReference>
<reference evidence="7" key="1">
    <citation type="submission" date="2020-11" db="EMBL/GenBank/DDBJ databases">
        <authorList>
            <person name="Tran Van P."/>
        </authorList>
    </citation>
    <scope>NUCLEOTIDE SEQUENCE</scope>
</reference>
<dbReference type="PANTHER" id="PTHR43918:SF4">
    <property type="entry name" value="CARBOXYLIC ESTER HYDROLASE"/>
    <property type="match status" value="1"/>
</dbReference>
<dbReference type="GO" id="GO:0005886">
    <property type="term" value="C:plasma membrane"/>
    <property type="evidence" value="ECO:0007669"/>
    <property type="project" value="TreeGrafter"/>
</dbReference>
<dbReference type="SUPFAM" id="SSF53474">
    <property type="entry name" value="alpha/beta-Hydrolases"/>
    <property type="match status" value="1"/>
</dbReference>
<keyword evidence="2" id="KW-0719">Serine esterase</keyword>
<dbReference type="Pfam" id="PF00135">
    <property type="entry name" value="COesterase"/>
    <property type="match status" value="1"/>
</dbReference>
<evidence type="ECO:0000259" key="6">
    <source>
        <dbReference type="Pfam" id="PF00135"/>
    </source>
</evidence>
<name>A0A7R9LLK1_9ACAR</name>
<keyword evidence="5" id="KW-0732">Signal</keyword>
<evidence type="ECO:0000256" key="2">
    <source>
        <dbReference type="ARBA" id="ARBA00022487"/>
    </source>
</evidence>
<comment type="similarity">
    <text evidence="1">Belongs to the type-B carboxylesterase/lipase family.</text>
</comment>
<dbReference type="InterPro" id="IPR029058">
    <property type="entry name" value="AB_hydrolase_fold"/>
</dbReference>
<evidence type="ECO:0000313" key="8">
    <source>
        <dbReference type="Proteomes" id="UP000759131"/>
    </source>
</evidence>
<evidence type="ECO:0000313" key="7">
    <source>
        <dbReference type="EMBL" id="CAD7643843.1"/>
    </source>
</evidence>
<evidence type="ECO:0000256" key="4">
    <source>
        <dbReference type="ARBA" id="ARBA00023180"/>
    </source>
</evidence>
<proteinExistence type="inferred from homology"/>
<feature type="signal peptide" evidence="5">
    <location>
        <begin position="1"/>
        <end position="21"/>
    </location>
</feature>
<dbReference type="GO" id="GO:0003990">
    <property type="term" value="F:acetylcholinesterase activity"/>
    <property type="evidence" value="ECO:0007669"/>
    <property type="project" value="TreeGrafter"/>
</dbReference>
<evidence type="ECO:0000256" key="1">
    <source>
        <dbReference type="ARBA" id="ARBA00005964"/>
    </source>
</evidence>
<dbReference type="Gene3D" id="3.40.50.1820">
    <property type="entry name" value="alpha/beta hydrolase"/>
    <property type="match status" value="1"/>
</dbReference>
<accession>A0A7R9LLK1</accession>
<dbReference type="EMBL" id="OC884650">
    <property type="protein sequence ID" value="CAD7643843.1"/>
    <property type="molecule type" value="Genomic_DNA"/>
</dbReference>
<gene>
    <name evidence="7" type="ORF">OSB1V03_LOCUS19776</name>
</gene>
<dbReference type="GO" id="GO:0005615">
    <property type="term" value="C:extracellular space"/>
    <property type="evidence" value="ECO:0007669"/>
    <property type="project" value="TreeGrafter"/>
</dbReference>
<dbReference type="InterPro" id="IPR050654">
    <property type="entry name" value="AChE-related_enzymes"/>
</dbReference>
<feature type="chain" id="PRO_5035592092" description="Carboxylesterase type B domain-containing protein" evidence="5">
    <location>
        <begin position="22"/>
        <end position="201"/>
    </location>
</feature>
<feature type="domain" description="Carboxylesterase type B" evidence="6">
    <location>
        <begin position="23"/>
        <end position="188"/>
    </location>
</feature>
<keyword evidence="3" id="KW-0378">Hydrolase</keyword>